<dbReference type="AlphaFoldDB" id="A0A1H9HAF6"/>
<evidence type="ECO:0000313" key="3">
    <source>
        <dbReference type="Proteomes" id="UP000181998"/>
    </source>
</evidence>
<dbReference type="InterPro" id="IPR011010">
    <property type="entry name" value="DNA_brk_join_enz"/>
</dbReference>
<accession>A0A1H9HAF6</accession>
<dbReference type="GO" id="GO:0003677">
    <property type="term" value="F:DNA binding"/>
    <property type="evidence" value="ECO:0007669"/>
    <property type="project" value="InterPro"/>
</dbReference>
<dbReference type="GO" id="GO:0015074">
    <property type="term" value="P:DNA integration"/>
    <property type="evidence" value="ECO:0007669"/>
    <property type="project" value="InterPro"/>
</dbReference>
<feature type="non-terminal residue" evidence="2">
    <location>
        <position position="1"/>
    </location>
</feature>
<dbReference type="Gene3D" id="1.10.443.10">
    <property type="entry name" value="Intergrase catalytic core"/>
    <property type="match status" value="1"/>
</dbReference>
<evidence type="ECO:0000256" key="1">
    <source>
        <dbReference type="ARBA" id="ARBA00023172"/>
    </source>
</evidence>
<organism evidence="2 3">
    <name type="scientific">Nitrosomonas ureae</name>
    <dbReference type="NCBI Taxonomy" id="44577"/>
    <lineage>
        <taxon>Bacteria</taxon>
        <taxon>Pseudomonadati</taxon>
        <taxon>Pseudomonadota</taxon>
        <taxon>Betaproteobacteria</taxon>
        <taxon>Nitrosomonadales</taxon>
        <taxon>Nitrosomonadaceae</taxon>
        <taxon>Nitrosomonas</taxon>
    </lineage>
</organism>
<keyword evidence="1" id="KW-0233">DNA recombination</keyword>
<evidence type="ECO:0008006" key="4">
    <source>
        <dbReference type="Google" id="ProtNLM"/>
    </source>
</evidence>
<gene>
    <name evidence="2" type="ORF">SAMN05421510_10967</name>
</gene>
<dbReference type="EMBL" id="FOFX01000096">
    <property type="protein sequence ID" value="SEQ59341.1"/>
    <property type="molecule type" value="Genomic_DNA"/>
</dbReference>
<reference evidence="2 3" key="1">
    <citation type="submission" date="2016-10" db="EMBL/GenBank/DDBJ databases">
        <authorList>
            <person name="de Groot N.N."/>
        </authorList>
    </citation>
    <scope>NUCLEOTIDE SEQUENCE [LARGE SCALE GENOMIC DNA]</scope>
    <source>
        <strain evidence="2 3">Nm9</strain>
    </source>
</reference>
<dbReference type="InterPro" id="IPR013762">
    <property type="entry name" value="Integrase-like_cat_sf"/>
</dbReference>
<dbReference type="Proteomes" id="UP000181998">
    <property type="component" value="Unassembled WGS sequence"/>
</dbReference>
<dbReference type="SUPFAM" id="SSF56349">
    <property type="entry name" value="DNA breaking-rejoining enzymes"/>
    <property type="match status" value="1"/>
</dbReference>
<dbReference type="GO" id="GO:0006310">
    <property type="term" value="P:DNA recombination"/>
    <property type="evidence" value="ECO:0007669"/>
    <property type="project" value="UniProtKB-KW"/>
</dbReference>
<proteinExistence type="predicted"/>
<sequence length="128" mass="14717">HFQIGDTPKHTISFYRSICYTIILGKLPDTTDSEYVFADDGKAGYLIEPRRQVQKVTEFSGVIFTLHDLRCTFITIAENIDISAYALKRLVNHKMSSDVTASYIVNHVERLRRPMEQISLKLLQLLKV</sequence>
<name>A0A1H9HAF6_9PROT</name>
<dbReference type="STRING" id="44577.ATY38_04120"/>
<protein>
    <recommendedName>
        <fullName evidence="4">Phage integrase family protein</fullName>
    </recommendedName>
</protein>
<evidence type="ECO:0000313" key="2">
    <source>
        <dbReference type="EMBL" id="SEQ59341.1"/>
    </source>
</evidence>